<dbReference type="OrthoDB" id="6488670at2759"/>
<keyword evidence="5" id="KW-1185">Reference proteome</keyword>
<feature type="domain" description="Sushi" evidence="3">
    <location>
        <begin position="1"/>
        <end position="58"/>
    </location>
</feature>
<comment type="caution">
    <text evidence="2">Lacks conserved residue(s) required for the propagation of feature annotation.</text>
</comment>
<dbReference type="Gene3D" id="2.10.70.10">
    <property type="entry name" value="Complement Module, domain 1"/>
    <property type="match status" value="1"/>
</dbReference>
<keyword evidence="2" id="KW-0768">Sushi</keyword>
<dbReference type="InterPro" id="IPR035976">
    <property type="entry name" value="Sushi/SCR/CCP_sf"/>
</dbReference>
<evidence type="ECO:0000259" key="3">
    <source>
        <dbReference type="PROSITE" id="PS50923"/>
    </source>
</evidence>
<keyword evidence="1 2" id="KW-1015">Disulfide bond</keyword>
<evidence type="ECO:0000313" key="5">
    <source>
        <dbReference type="Proteomes" id="UP000821853"/>
    </source>
</evidence>
<evidence type="ECO:0000313" key="4">
    <source>
        <dbReference type="EMBL" id="KAH9360925.1"/>
    </source>
</evidence>
<sequence length="93" mass="10278">MDCGALEDIPNGRVTLSGTTFGSLAEYACSRCFRLVGNSTRTCDEYGKWTGTSPRCEGLYSLVILYEQLSELAFPAVIVVATKREKRKVSYLL</sequence>
<gene>
    <name evidence="4" type="ORF">HPB48_007006</name>
</gene>
<feature type="disulfide bond" evidence="2">
    <location>
        <begin position="29"/>
        <end position="56"/>
    </location>
</feature>
<organism evidence="4 5">
    <name type="scientific">Haemaphysalis longicornis</name>
    <name type="common">Bush tick</name>
    <dbReference type="NCBI Taxonomy" id="44386"/>
    <lineage>
        <taxon>Eukaryota</taxon>
        <taxon>Metazoa</taxon>
        <taxon>Ecdysozoa</taxon>
        <taxon>Arthropoda</taxon>
        <taxon>Chelicerata</taxon>
        <taxon>Arachnida</taxon>
        <taxon>Acari</taxon>
        <taxon>Parasitiformes</taxon>
        <taxon>Ixodida</taxon>
        <taxon>Ixodoidea</taxon>
        <taxon>Ixodidae</taxon>
        <taxon>Haemaphysalinae</taxon>
        <taxon>Haemaphysalis</taxon>
    </lineage>
</organism>
<dbReference type="AlphaFoldDB" id="A0A9J6FDE3"/>
<dbReference type="SUPFAM" id="SSF57535">
    <property type="entry name" value="Complement control module/SCR domain"/>
    <property type="match status" value="1"/>
</dbReference>
<dbReference type="CDD" id="cd00033">
    <property type="entry name" value="CCP"/>
    <property type="match status" value="1"/>
</dbReference>
<dbReference type="SMART" id="SM00032">
    <property type="entry name" value="CCP"/>
    <property type="match status" value="1"/>
</dbReference>
<evidence type="ECO:0000256" key="1">
    <source>
        <dbReference type="ARBA" id="ARBA00023157"/>
    </source>
</evidence>
<dbReference type="InterPro" id="IPR000436">
    <property type="entry name" value="Sushi_SCR_CCP_dom"/>
</dbReference>
<reference evidence="4 5" key="1">
    <citation type="journal article" date="2020" name="Cell">
        <title>Large-Scale Comparative Analyses of Tick Genomes Elucidate Their Genetic Diversity and Vector Capacities.</title>
        <authorList>
            <consortium name="Tick Genome and Microbiome Consortium (TIGMIC)"/>
            <person name="Jia N."/>
            <person name="Wang J."/>
            <person name="Shi W."/>
            <person name="Du L."/>
            <person name="Sun Y."/>
            <person name="Zhan W."/>
            <person name="Jiang J.F."/>
            <person name="Wang Q."/>
            <person name="Zhang B."/>
            <person name="Ji P."/>
            <person name="Bell-Sakyi L."/>
            <person name="Cui X.M."/>
            <person name="Yuan T.T."/>
            <person name="Jiang B.G."/>
            <person name="Yang W.F."/>
            <person name="Lam T.T."/>
            <person name="Chang Q.C."/>
            <person name="Ding S.J."/>
            <person name="Wang X.J."/>
            <person name="Zhu J.G."/>
            <person name="Ruan X.D."/>
            <person name="Zhao L."/>
            <person name="Wei J.T."/>
            <person name="Ye R.Z."/>
            <person name="Que T.C."/>
            <person name="Du C.H."/>
            <person name="Zhou Y.H."/>
            <person name="Cheng J.X."/>
            <person name="Dai P.F."/>
            <person name="Guo W.B."/>
            <person name="Han X.H."/>
            <person name="Huang E.J."/>
            <person name="Li L.F."/>
            <person name="Wei W."/>
            <person name="Gao Y.C."/>
            <person name="Liu J.Z."/>
            <person name="Shao H.Z."/>
            <person name="Wang X."/>
            <person name="Wang C.C."/>
            <person name="Yang T.C."/>
            <person name="Huo Q.B."/>
            <person name="Li W."/>
            <person name="Chen H.Y."/>
            <person name="Chen S.E."/>
            <person name="Zhou L.G."/>
            <person name="Ni X.B."/>
            <person name="Tian J.H."/>
            <person name="Sheng Y."/>
            <person name="Liu T."/>
            <person name="Pan Y.S."/>
            <person name="Xia L.Y."/>
            <person name="Li J."/>
            <person name="Zhao F."/>
            <person name="Cao W.C."/>
        </authorList>
    </citation>
    <scope>NUCLEOTIDE SEQUENCE [LARGE SCALE GENOMIC DNA]</scope>
    <source>
        <strain evidence="4">HaeL-2018</strain>
    </source>
</reference>
<dbReference type="VEuPathDB" id="VectorBase:HLOH_061693"/>
<dbReference type="EMBL" id="JABSTR010000001">
    <property type="protein sequence ID" value="KAH9360925.1"/>
    <property type="molecule type" value="Genomic_DNA"/>
</dbReference>
<comment type="caution">
    <text evidence="4">The sequence shown here is derived from an EMBL/GenBank/DDBJ whole genome shotgun (WGS) entry which is preliminary data.</text>
</comment>
<name>A0A9J6FDE3_HAELO</name>
<evidence type="ECO:0000256" key="2">
    <source>
        <dbReference type="PROSITE-ProRule" id="PRU00302"/>
    </source>
</evidence>
<accession>A0A9J6FDE3</accession>
<dbReference type="Pfam" id="PF00084">
    <property type="entry name" value="Sushi"/>
    <property type="match status" value="1"/>
</dbReference>
<protein>
    <recommendedName>
        <fullName evidence="3">Sushi domain-containing protein</fullName>
    </recommendedName>
</protein>
<proteinExistence type="predicted"/>
<dbReference type="Proteomes" id="UP000821853">
    <property type="component" value="Chromosome 1"/>
</dbReference>
<dbReference type="PROSITE" id="PS50923">
    <property type="entry name" value="SUSHI"/>
    <property type="match status" value="1"/>
</dbReference>